<sequence length="284" mass="30421">MRFFSVLALLATASSRVDARQNRVERYDPDLALALDCRYPEILHDCLASRDRGVGKQAENACYVAASCVSFKRAEPTSDEKLWEGEESGKGSHQRQRRQQTGSQDSASQEPETTDNASVSSADPVATTEEPASSSAEPESTTIQESTAASTSTEVTLLSSTQPSSQPSSTLPSSTLPSTTSSTETETTTSVGASCYSTTIKSTTICPSACSPGLLCATEGTYGHTICMEMQNEIGLAGKIIATCFGSAIAVCVGTLGVLIYQDKRKKRELAELMEARMRRKERR</sequence>
<keyword evidence="3" id="KW-0732">Signal</keyword>
<protein>
    <recommendedName>
        <fullName evidence="6">Extracellular membrane protein CFEM domain-containing protein</fullName>
    </recommendedName>
</protein>
<name>A0A9P9JSQ7_FUSSL</name>
<dbReference type="Proteomes" id="UP000736672">
    <property type="component" value="Unassembled WGS sequence"/>
</dbReference>
<organism evidence="4 5">
    <name type="scientific">Fusarium solani</name>
    <name type="common">Filamentous fungus</name>
    <dbReference type="NCBI Taxonomy" id="169388"/>
    <lineage>
        <taxon>Eukaryota</taxon>
        <taxon>Fungi</taxon>
        <taxon>Dikarya</taxon>
        <taxon>Ascomycota</taxon>
        <taxon>Pezizomycotina</taxon>
        <taxon>Sordariomycetes</taxon>
        <taxon>Hypocreomycetidae</taxon>
        <taxon>Hypocreales</taxon>
        <taxon>Nectriaceae</taxon>
        <taxon>Fusarium</taxon>
        <taxon>Fusarium solani species complex</taxon>
    </lineage>
</organism>
<gene>
    <name evidence="4" type="ORF">B0J15DRAFT_410507</name>
</gene>
<evidence type="ECO:0008006" key="6">
    <source>
        <dbReference type="Google" id="ProtNLM"/>
    </source>
</evidence>
<feature type="compositionally biased region" description="Polar residues" evidence="1">
    <location>
        <begin position="99"/>
        <end position="121"/>
    </location>
</feature>
<feature type="compositionally biased region" description="Low complexity" evidence="1">
    <location>
        <begin position="126"/>
        <end position="190"/>
    </location>
</feature>
<accession>A0A9P9JSQ7</accession>
<feature type="region of interest" description="Disordered" evidence="1">
    <location>
        <begin position="75"/>
        <end position="190"/>
    </location>
</feature>
<keyword evidence="2" id="KW-0812">Transmembrane</keyword>
<feature type="signal peptide" evidence="3">
    <location>
        <begin position="1"/>
        <end position="19"/>
    </location>
</feature>
<evidence type="ECO:0000256" key="1">
    <source>
        <dbReference type="SAM" id="MobiDB-lite"/>
    </source>
</evidence>
<feature type="chain" id="PRO_5040116810" description="Extracellular membrane protein CFEM domain-containing protein" evidence="3">
    <location>
        <begin position="20"/>
        <end position="284"/>
    </location>
</feature>
<proteinExistence type="predicted"/>
<feature type="compositionally biased region" description="Basic and acidic residues" evidence="1">
    <location>
        <begin position="75"/>
        <end position="90"/>
    </location>
</feature>
<keyword evidence="5" id="KW-1185">Reference proteome</keyword>
<evidence type="ECO:0000313" key="4">
    <source>
        <dbReference type="EMBL" id="KAH7230715.1"/>
    </source>
</evidence>
<evidence type="ECO:0000313" key="5">
    <source>
        <dbReference type="Proteomes" id="UP000736672"/>
    </source>
</evidence>
<feature type="transmembrane region" description="Helical" evidence="2">
    <location>
        <begin position="240"/>
        <end position="261"/>
    </location>
</feature>
<dbReference type="OrthoDB" id="3630276at2759"/>
<reference evidence="4" key="1">
    <citation type="journal article" date="2021" name="Nat. Commun.">
        <title>Genetic determinants of endophytism in the Arabidopsis root mycobiome.</title>
        <authorList>
            <person name="Mesny F."/>
            <person name="Miyauchi S."/>
            <person name="Thiergart T."/>
            <person name="Pickel B."/>
            <person name="Atanasova L."/>
            <person name="Karlsson M."/>
            <person name="Huettel B."/>
            <person name="Barry K.W."/>
            <person name="Haridas S."/>
            <person name="Chen C."/>
            <person name="Bauer D."/>
            <person name="Andreopoulos W."/>
            <person name="Pangilinan J."/>
            <person name="LaButti K."/>
            <person name="Riley R."/>
            <person name="Lipzen A."/>
            <person name="Clum A."/>
            <person name="Drula E."/>
            <person name="Henrissat B."/>
            <person name="Kohler A."/>
            <person name="Grigoriev I.V."/>
            <person name="Martin F.M."/>
            <person name="Hacquard S."/>
        </authorList>
    </citation>
    <scope>NUCLEOTIDE SEQUENCE</scope>
    <source>
        <strain evidence="4">FSSC 5 MPI-SDFR-AT-0091</strain>
    </source>
</reference>
<evidence type="ECO:0000256" key="3">
    <source>
        <dbReference type="SAM" id="SignalP"/>
    </source>
</evidence>
<dbReference type="EMBL" id="JAGTJS010000036">
    <property type="protein sequence ID" value="KAH7230715.1"/>
    <property type="molecule type" value="Genomic_DNA"/>
</dbReference>
<comment type="caution">
    <text evidence="4">The sequence shown here is derived from an EMBL/GenBank/DDBJ whole genome shotgun (WGS) entry which is preliminary data.</text>
</comment>
<keyword evidence="2" id="KW-1133">Transmembrane helix</keyword>
<evidence type="ECO:0000256" key="2">
    <source>
        <dbReference type="SAM" id="Phobius"/>
    </source>
</evidence>
<dbReference type="AlphaFoldDB" id="A0A9P9JSQ7"/>
<keyword evidence="2" id="KW-0472">Membrane</keyword>